<organism evidence="3 4">
    <name type="scientific">Methylovulum psychrotolerans</name>
    <dbReference type="NCBI Taxonomy" id="1704499"/>
    <lineage>
        <taxon>Bacteria</taxon>
        <taxon>Pseudomonadati</taxon>
        <taxon>Pseudomonadota</taxon>
        <taxon>Gammaproteobacteria</taxon>
        <taxon>Methylococcales</taxon>
        <taxon>Methylococcaceae</taxon>
        <taxon>Methylovulum</taxon>
    </lineage>
</organism>
<dbReference type="Proteomes" id="UP000197019">
    <property type="component" value="Chromosome"/>
</dbReference>
<protein>
    <submittedName>
        <fullName evidence="3">Adhesin</fullName>
    </submittedName>
</protein>
<dbReference type="EMBL" id="CP022129">
    <property type="protein sequence ID" value="ASF47782.1"/>
    <property type="molecule type" value="Genomic_DNA"/>
</dbReference>
<reference evidence="3 4" key="1">
    <citation type="submission" date="2017-06" db="EMBL/GenBank/DDBJ databases">
        <title>Genome Sequencing of the methanotroph Methylovulum psychrotolerants str. HV10-M2 isolated from a high-altitude environment.</title>
        <authorList>
            <person name="Mateos-Rivera A."/>
        </authorList>
    </citation>
    <scope>NUCLEOTIDE SEQUENCE [LARGE SCALE GENOMIC DNA]</scope>
    <source>
        <strain evidence="3 4">HV10_M2</strain>
    </source>
</reference>
<dbReference type="Pfam" id="PF07603">
    <property type="entry name" value="Lcl_C"/>
    <property type="match status" value="1"/>
</dbReference>
<dbReference type="InterPro" id="IPR011460">
    <property type="entry name" value="Lcl_C"/>
</dbReference>
<evidence type="ECO:0000256" key="1">
    <source>
        <dbReference type="SAM" id="SignalP"/>
    </source>
</evidence>
<dbReference type="PANTHER" id="PTHR35812:SF1">
    <property type="entry name" value="LIPOPROTEIN"/>
    <property type="match status" value="1"/>
</dbReference>
<feature type="chain" id="PRO_5012283458" evidence="1">
    <location>
        <begin position="22"/>
        <end position="170"/>
    </location>
</feature>
<evidence type="ECO:0000259" key="2">
    <source>
        <dbReference type="Pfam" id="PF07603"/>
    </source>
</evidence>
<dbReference type="PANTHER" id="PTHR35812">
    <property type="entry name" value="LIPOPROTEIN"/>
    <property type="match status" value="1"/>
</dbReference>
<accession>A0A1Z4C2N3</accession>
<evidence type="ECO:0000313" key="3">
    <source>
        <dbReference type="EMBL" id="ASF47782.1"/>
    </source>
</evidence>
<feature type="signal peptide" evidence="1">
    <location>
        <begin position="1"/>
        <end position="21"/>
    </location>
</feature>
<feature type="domain" description="Lcl C-terminal" evidence="2">
    <location>
        <begin position="43"/>
        <end position="167"/>
    </location>
</feature>
<dbReference type="KEGG" id="mpsy:CEK71_17870"/>
<gene>
    <name evidence="3" type="ORF">CEK71_17870</name>
</gene>
<dbReference type="AlphaFoldDB" id="A0A1Z4C2N3"/>
<evidence type="ECO:0000313" key="4">
    <source>
        <dbReference type="Proteomes" id="UP000197019"/>
    </source>
</evidence>
<name>A0A1Z4C2N3_9GAMM</name>
<proteinExistence type="predicted"/>
<keyword evidence="4" id="KW-1185">Reference proteome</keyword>
<dbReference type="OrthoDB" id="9793251at2"/>
<sequence>MNKTILTTLLLLACQAGGVQAQTCNTSNYLTTPTSRFVLNTDGTALDKKTGLLWKRCLEGYTWNGSTCTGARSAANWQNALKQAAASTFIGKTDWRLPNAKELESIAERGCVDPQVNLSVFPNMPTTFIWSSTPDVNNTSLAWAGGSGYQNHSSYSKNFGYGVLLVRNTP</sequence>
<dbReference type="RefSeq" id="WP_088620652.1">
    <property type="nucleotide sequence ID" value="NZ_CP022129.1"/>
</dbReference>
<keyword evidence="1" id="KW-0732">Signal</keyword>